<dbReference type="GO" id="GO:0046872">
    <property type="term" value="F:metal ion binding"/>
    <property type="evidence" value="ECO:0007669"/>
    <property type="project" value="UniProtKB-KW"/>
</dbReference>
<proteinExistence type="predicted"/>
<dbReference type="PANTHER" id="PTHR33542:SF5">
    <property type="entry name" value="FERROCHELATASE CHE1"/>
    <property type="match status" value="1"/>
</dbReference>
<dbReference type="PANTHER" id="PTHR33542">
    <property type="entry name" value="SIROHYDROCHLORIN FERROCHELATASE, CHLOROPLASTIC"/>
    <property type="match status" value="1"/>
</dbReference>
<keyword evidence="4" id="KW-1185">Reference proteome</keyword>
<organism evidence="3 4">
    <name type="scientific">Corynebacterium sphenisci DSM 44792</name>
    <dbReference type="NCBI Taxonomy" id="1437874"/>
    <lineage>
        <taxon>Bacteria</taxon>
        <taxon>Bacillati</taxon>
        <taxon>Actinomycetota</taxon>
        <taxon>Actinomycetes</taxon>
        <taxon>Mycobacteriales</taxon>
        <taxon>Corynebacteriaceae</taxon>
        <taxon>Corynebacterium</taxon>
    </lineage>
</organism>
<dbReference type="RefSeq" id="WP_075693200.1">
    <property type="nucleotide sequence ID" value="NZ_CP009248.1"/>
</dbReference>
<dbReference type="EMBL" id="CP009248">
    <property type="protein sequence ID" value="APT91426.1"/>
    <property type="molecule type" value="Genomic_DNA"/>
</dbReference>
<dbReference type="KEGG" id="csph:CSPHI_11055"/>
<protein>
    <recommendedName>
        <fullName evidence="5">Cobalamin biosynthesis protein CbiX</fullName>
    </recommendedName>
</protein>
<keyword evidence="1" id="KW-0479">Metal-binding</keyword>
<name>A0A1L7CZV9_9CORY</name>
<evidence type="ECO:0000313" key="3">
    <source>
        <dbReference type="EMBL" id="APT91426.1"/>
    </source>
</evidence>
<dbReference type="Gene3D" id="3.40.50.1400">
    <property type="match status" value="2"/>
</dbReference>
<sequence>MSALLLCAHGSRHPGAAPALAGLTRAVAARLPAPAAGGPAAVRLTWLEFGAPDLAGACAGLAAAGRRAAVVAPLLFTGAFHRRVDLPAQAAAAEAATGVRLGIAPGLGLGEPVARAMLGSIRAAAGAAGAAGGADVLVVAVGSSDAAANAAVAGFARRLDGRWPGRVRHAFCVGAGAPRFTAELPAARARAAQDGRALVLAPLFTAPGLLWDAARRRVPAGAWTAAGPGRVLAAEPLGARLAPVVADRWTAAGSAAGAA</sequence>
<evidence type="ECO:0000313" key="4">
    <source>
        <dbReference type="Proteomes" id="UP000185469"/>
    </source>
</evidence>
<dbReference type="SUPFAM" id="SSF53800">
    <property type="entry name" value="Chelatase"/>
    <property type="match status" value="1"/>
</dbReference>
<dbReference type="AlphaFoldDB" id="A0A1L7CZV9"/>
<evidence type="ECO:0000256" key="1">
    <source>
        <dbReference type="ARBA" id="ARBA00022723"/>
    </source>
</evidence>
<evidence type="ECO:0000256" key="2">
    <source>
        <dbReference type="ARBA" id="ARBA00023239"/>
    </source>
</evidence>
<dbReference type="OrthoDB" id="482456at2"/>
<keyword evidence="2" id="KW-0456">Lyase</keyword>
<accession>A0A1L7CZV9</accession>
<dbReference type="STRING" id="1437874.CSPHI_11055"/>
<dbReference type="Proteomes" id="UP000185469">
    <property type="component" value="Chromosome"/>
</dbReference>
<dbReference type="Pfam" id="PF01903">
    <property type="entry name" value="CbiX"/>
    <property type="match status" value="1"/>
</dbReference>
<reference evidence="3 4" key="1">
    <citation type="submission" date="2014-08" db="EMBL/GenBank/DDBJ databases">
        <title>Complete genome sequence of Corynebacterium sphenisci CECT 5990(T) (=DSM 44792(T)), isolated from healthy wild penguins.</title>
        <authorList>
            <person name="Ruckert C."/>
            <person name="Albersmeier A."/>
            <person name="Winkler A."/>
            <person name="Kalinowski J."/>
        </authorList>
    </citation>
    <scope>NUCLEOTIDE SEQUENCE [LARGE SCALE GENOMIC DNA]</scope>
    <source>
        <strain evidence="3 4">DSM 44792</strain>
    </source>
</reference>
<dbReference type="InterPro" id="IPR002762">
    <property type="entry name" value="CbiX-like"/>
</dbReference>
<dbReference type="InterPro" id="IPR050963">
    <property type="entry name" value="Sirohydro_Cobaltochel/CbiX"/>
</dbReference>
<gene>
    <name evidence="3" type="ORF">CSPHI_11055</name>
</gene>
<evidence type="ECO:0008006" key="5">
    <source>
        <dbReference type="Google" id="ProtNLM"/>
    </source>
</evidence>
<dbReference type="GO" id="GO:0016829">
    <property type="term" value="F:lyase activity"/>
    <property type="evidence" value="ECO:0007669"/>
    <property type="project" value="UniProtKB-KW"/>
</dbReference>